<evidence type="ECO:0000256" key="4">
    <source>
        <dbReference type="ARBA" id="ARBA00022617"/>
    </source>
</evidence>
<name>A0A1Q9EX76_SYMMI</name>
<accession>A0A1Q9EX76</accession>
<keyword evidence="6" id="KW-0249">Electron transport</keyword>
<dbReference type="GO" id="GO:0020037">
    <property type="term" value="F:heme binding"/>
    <property type="evidence" value="ECO:0007669"/>
    <property type="project" value="InterPro"/>
</dbReference>
<evidence type="ECO:0000313" key="11">
    <source>
        <dbReference type="Proteomes" id="UP000186817"/>
    </source>
</evidence>
<dbReference type="GO" id="GO:0005758">
    <property type="term" value="C:mitochondrial intermembrane space"/>
    <property type="evidence" value="ECO:0007669"/>
    <property type="project" value="UniProtKB-SubCell"/>
</dbReference>
<keyword evidence="11" id="KW-1185">Reference proteome</keyword>
<evidence type="ECO:0000259" key="9">
    <source>
        <dbReference type="PROSITE" id="PS51007"/>
    </source>
</evidence>
<dbReference type="GO" id="GO:0009055">
    <property type="term" value="F:electron transfer activity"/>
    <property type="evidence" value="ECO:0007669"/>
    <property type="project" value="InterPro"/>
</dbReference>
<dbReference type="GO" id="GO:0046872">
    <property type="term" value="F:metal ion binding"/>
    <property type="evidence" value="ECO:0007669"/>
    <property type="project" value="UniProtKB-KW"/>
</dbReference>
<dbReference type="PANTHER" id="PTHR11961">
    <property type="entry name" value="CYTOCHROME C"/>
    <property type="match status" value="1"/>
</dbReference>
<dbReference type="InterPro" id="IPR002327">
    <property type="entry name" value="Cyt_c_1A/1B"/>
</dbReference>
<protein>
    <submittedName>
        <fullName evidence="10">Cytochrome c</fullName>
    </submittedName>
</protein>
<dbReference type="EMBL" id="LSRX01000049">
    <property type="protein sequence ID" value="OLQ12057.1"/>
    <property type="molecule type" value="Genomic_DNA"/>
</dbReference>
<gene>
    <name evidence="10" type="ORF">AK812_SmicGene4026</name>
</gene>
<evidence type="ECO:0000256" key="5">
    <source>
        <dbReference type="ARBA" id="ARBA00022723"/>
    </source>
</evidence>
<evidence type="ECO:0000256" key="1">
    <source>
        <dbReference type="ARBA" id="ARBA00004569"/>
    </source>
</evidence>
<keyword evidence="3" id="KW-0813">Transport</keyword>
<dbReference type="InterPro" id="IPR036909">
    <property type="entry name" value="Cyt_c-like_dom_sf"/>
</dbReference>
<dbReference type="Proteomes" id="UP000186817">
    <property type="component" value="Unassembled WGS sequence"/>
</dbReference>
<dbReference type="PRINTS" id="PR00604">
    <property type="entry name" value="CYTCHRMECIAB"/>
</dbReference>
<evidence type="ECO:0000313" key="10">
    <source>
        <dbReference type="EMBL" id="OLQ12057.1"/>
    </source>
</evidence>
<sequence length="276" mass="30577">MERLLQIQMTLEQAGRFGGCQEKCCDALCSATRRIVWHYQPGQSEVLDKTVGIFVNQMKQVELPGADPKAFKGKLECFESLVDELGKVASASEAWRGELRKLGLEQIITARFRATFPVLLGAMASADGSLGNNAGGGKVRSDMSDVPEGFVLPSGDAQKGHKLFKKHCAQCHSVFPDNRTDSGTVYGPTLFNIYGRASGEAEIAQKNIMGGRAKGLIWDDANLMRYMKNPRQTTGVNVQMNFRGIDDFQTRVDIVHYLKTLTWDNKDLVNATHRHH</sequence>
<dbReference type="Gene3D" id="1.10.760.10">
    <property type="entry name" value="Cytochrome c-like domain"/>
    <property type="match status" value="1"/>
</dbReference>
<evidence type="ECO:0000256" key="2">
    <source>
        <dbReference type="ARBA" id="ARBA00006488"/>
    </source>
</evidence>
<dbReference type="InterPro" id="IPR009056">
    <property type="entry name" value="Cyt_c-like_dom"/>
</dbReference>
<dbReference type="PROSITE" id="PS51007">
    <property type="entry name" value="CYTC"/>
    <property type="match status" value="1"/>
</dbReference>
<feature type="domain" description="Cytochrome c" evidence="9">
    <location>
        <begin position="155"/>
        <end position="262"/>
    </location>
</feature>
<comment type="caution">
    <text evidence="10">The sequence shown here is derived from an EMBL/GenBank/DDBJ whole genome shotgun (WGS) entry which is preliminary data.</text>
</comment>
<proteinExistence type="inferred from homology"/>
<reference evidence="10 11" key="1">
    <citation type="submission" date="2016-02" db="EMBL/GenBank/DDBJ databases">
        <title>Genome analysis of coral dinoflagellate symbionts highlights evolutionary adaptations to a symbiotic lifestyle.</title>
        <authorList>
            <person name="Aranda M."/>
            <person name="Li Y."/>
            <person name="Liew Y.J."/>
            <person name="Baumgarten S."/>
            <person name="Simakov O."/>
            <person name="Wilson M."/>
            <person name="Piel J."/>
            <person name="Ashoor H."/>
            <person name="Bougouffa S."/>
            <person name="Bajic V.B."/>
            <person name="Ryu T."/>
            <person name="Ravasi T."/>
            <person name="Bayer T."/>
            <person name="Micklem G."/>
            <person name="Kim H."/>
            <person name="Bhak J."/>
            <person name="Lajeunesse T.C."/>
            <person name="Voolstra C.R."/>
        </authorList>
    </citation>
    <scope>NUCLEOTIDE SEQUENCE [LARGE SCALE GENOMIC DNA]</scope>
    <source>
        <strain evidence="10 11">CCMP2467</strain>
    </source>
</reference>
<dbReference type="SUPFAM" id="SSF46626">
    <property type="entry name" value="Cytochrome c"/>
    <property type="match status" value="1"/>
</dbReference>
<dbReference type="AlphaFoldDB" id="A0A1Q9EX76"/>
<comment type="similarity">
    <text evidence="2">Belongs to the cytochrome c family.</text>
</comment>
<evidence type="ECO:0000256" key="7">
    <source>
        <dbReference type="ARBA" id="ARBA00023004"/>
    </source>
</evidence>
<keyword evidence="4 8" id="KW-0349">Heme</keyword>
<comment type="subcellular location">
    <subcellularLocation>
        <location evidence="1">Mitochondrion intermembrane space</location>
    </subcellularLocation>
</comment>
<evidence type="ECO:0000256" key="8">
    <source>
        <dbReference type="PROSITE-ProRule" id="PRU00433"/>
    </source>
</evidence>
<evidence type="ECO:0000256" key="6">
    <source>
        <dbReference type="ARBA" id="ARBA00022982"/>
    </source>
</evidence>
<evidence type="ECO:0000256" key="3">
    <source>
        <dbReference type="ARBA" id="ARBA00022448"/>
    </source>
</evidence>
<dbReference type="OrthoDB" id="449280at2759"/>
<keyword evidence="5 8" id="KW-0479">Metal-binding</keyword>
<organism evidence="10 11">
    <name type="scientific">Symbiodinium microadriaticum</name>
    <name type="common">Dinoflagellate</name>
    <name type="synonym">Zooxanthella microadriatica</name>
    <dbReference type="NCBI Taxonomy" id="2951"/>
    <lineage>
        <taxon>Eukaryota</taxon>
        <taxon>Sar</taxon>
        <taxon>Alveolata</taxon>
        <taxon>Dinophyceae</taxon>
        <taxon>Suessiales</taxon>
        <taxon>Symbiodiniaceae</taxon>
        <taxon>Symbiodinium</taxon>
    </lineage>
</organism>
<dbReference type="Pfam" id="PF00034">
    <property type="entry name" value="Cytochrom_C"/>
    <property type="match status" value="1"/>
</dbReference>
<keyword evidence="7 8" id="KW-0408">Iron</keyword>